<evidence type="ECO:0000256" key="6">
    <source>
        <dbReference type="ARBA" id="ARBA00022989"/>
    </source>
</evidence>
<evidence type="ECO:0000313" key="10">
    <source>
        <dbReference type="Proteomes" id="UP001166004"/>
    </source>
</evidence>
<keyword evidence="6 8" id="KW-1133">Transmembrane helix</keyword>
<keyword evidence="3" id="KW-0328">Glycosyltransferase</keyword>
<dbReference type="PANTHER" id="PTHR33908:SF11">
    <property type="entry name" value="MEMBRANE PROTEIN"/>
    <property type="match status" value="1"/>
</dbReference>
<evidence type="ECO:0008006" key="11">
    <source>
        <dbReference type="Google" id="ProtNLM"/>
    </source>
</evidence>
<feature type="transmembrane region" description="Helical" evidence="8">
    <location>
        <begin position="10"/>
        <end position="28"/>
    </location>
</feature>
<feature type="transmembrane region" description="Helical" evidence="8">
    <location>
        <begin position="210"/>
        <end position="231"/>
    </location>
</feature>
<reference evidence="9 10" key="1">
    <citation type="submission" date="2019-07" db="EMBL/GenBank/DDBJ databases">
        <title>SAR11 Genome Evolution.</title>
        <authorList>
            <person name="Giovannoni S."/>
        </authorList>
    </citation>
    <scope>NUCLEOTIDE SEQUENCE [LARGE SCALE GENOMIC DNA]</scope>
    <source>
        <strain evidence="9 10">HTCC9565</strain>
    </source>
</reference>
<dbReference type="RefSeq" id="WP_169035657.1">
    <property type="nucleotide sequence ID" value="NZ_LANA01000001.1"/>
</dbReference>
<name>A0ABX1T1Q1_PELUQ</name>
<dbReference type="Proteomes" id="UP001166004">
    <property type="component" value="Unassembled WGS sequence"/>
</dbReference>
<organism evidence="9 10">
    <name type="scientific">Pelagibacter ubique</name>
    <dbReference type="NCBI Taxonomy" id="198252"/>
    <lineage>
        <taxon>Bacteria</taxon>
        <taxon>Pseudomonadati</taxon>
        <taxon>Pseudomonadota</taxon>
        <taxon>Alphaproteobacteria</taxon>
        <taxon>Candidatus Pelagibacterales</taxon>
        <taxon>Candidatus Pelagibacteraceae</taxon>
        <taxon>Candidatus Pelagibacter</taxon>
    </lineage>
</organism>
<evidence type="ECO:0000256" key="5">
    <source>
        <dbReference type="ARBA" id="ARBA00022692"/>
    </source>
</evidence>
<keyword evidence="4" id="KW-0808">Transferase</keyword>
<comment type="subcellular location">
    <subcellularLocation>
        <location evidence="1">Cell membrane</location>
        <topology evidence="1">Multi-pass membrane protein</topology>
    </subcellularLocation>
</comment>
<dbReference type="InterPro" id="IPR050297">
    <property type="entry name" value="LipidA_mod_glycosyltrf_83"/>
</dbReference>
<keyword evidence="2" id="KW-1003">Cell membrane</keyword>
<evidence type="ECO:0000256" key="3">
    <source>
        <dbReference type="ARBA" id="ARBA00022676"/>
    </source>
</evidence>
<protein>
    <recommendedName>
        <fullName evidence="11">Glycosyltransferase RgtA/B/C/D-like domain-containing protein</fullName>
    </recommendedName>
</protein>
<feature type="transmembrane region" description="Helical" evidence="8">
    <location>
        <begin position="113"/>
        <end position="129"/>
    </location>
</feature>
<evidence type="ECO:0000256" key="2">
    <source>
        <dbReference type="ARBA" id="ARBA00022475"/>
    </source>
</evidence>
<evidence type="ECO:0000256" key="7">
    <source>
        <dbReference type="ARBA" id="ARBA00023136"/>
    </source>
</evidence>
<feature type="transmembrane region" description="Helical" evidence="8">
    <location>
        <begin position="341"/>
        <end position="358"/>
    </location>
</feature>
<proteinExistence type="predicted"/>
<dbReference type="EMBL" id="LANA01000001">
    <property type="protein sequence ID" value="NMN67145.1"/>
    <property type="molecule type" value="Genomic_DNA"/>
</dbReference>
<gene>
    <name evidence="9" type="ORF">VP91_00002820</name>
</gene>
<feature type="transmembrane region" description="Helical" evidence="8">
    <location>
        <begin position="251"/>
        <end position="275"/>
    </location>
</feature>
<evidence type="ECO:0000256" key="4">
    <source>
        <dbReference type="ARBA" id="ARBA00022679"/>
    </source>
</evidence>
<feature type="transmembrane region" description="Helical" evidence="8">
    <location>
        <begin position="135"/>
        <end position="153"/>
    </location>
</feature>
<feature type="transmembrane region" description="Helical" evidence="8">
    <location>
        <begin position="86"/>
        <end position="106"/>
    </location>
</feature>
<keyword evidence="5 8" id="KW-0812">Transmembrane</keyword>
<feature type="transmembrane region" description="Helical" evidence="8">
    <location>
        <begin position="187"/>
        <end position="203"/>
    </location>
</feature>
<feature type="transmembrane region" description="Helical" evidence="8">
    <location>
        <begin position="287"/>
        <end position="308"/>
    </location>
</feature>
<evidence type="ECO:0000313" key="9">
    <source>
        <dbReference type="EMBL" id="NMN67145.1"/>
    </source>
</evidence>
<feature type="transmembrane region" description="Helical" evidence="8">
    <location>
        <begin position="165"/>
        <end position="181"/>
    </location>
</feature>
<accession>A0ABX1T1Q1</accession>
<keyword evidence="10" id="KW-1185">Reference proteome</keyword>
<keyword evidence="7 8" id="KW-0472">Membrane</keyword>
<evidence type="ECO:0000256" key="1">
    <source>
        <dbReference type="ARBA" id="ARBA00004651"/>
    </source>
</evidence>
<comment type="caution">
    <text evidence="9">The sequence shown here is derived from an EMBL/GenBank/DDBJ whole genome shotgun (WGS) entry which is preliminary data.</text>
</comment>
<sequence length="478" mass="57028">MIKKLNNKNLIIYFSFFFILVGVFLRFYNLNYENLWFDEIVSYWIADPKISFFESYQRNNIGEGTPFLFNFLIKILHIIFGYSPNVGRYLSCTVSALSIISIVFLMKTIKNNSSTLLIIFLVSFNIFLIKYSQELRVYSLVLFLSSMLLLFYFRMQKENIDEKYISINSLYFIVFQILSILAHPFTIIIFGSIILYAIVIFFLKKKLNKLLNTSIIIISIFIIFYLPFYLINTEPYPSWISQPSLKFYTNFYFSKFFGSRILGIVHFIILCFLIFKFRKKFLKDLEPSIILIFLIFFSYFIPIIFGYLYEPILAPRYIIFILIPILILISYLTFELKEKKIRYFIIFLIIILTLGNLWSETTIKQFLEARPNHKPQYSIALKNINESKYNKLAINMSFAEKKDVHFNIAINNYFKQIITKEKLDIKLIKINNDENYFWLLCLTDLNRSLCNTFDKSRFKVLDEKNYNSINLKLIKFLN</sequence>
<evidence type="ECO:0000256" key="8">
    <source>
        <dbReference type="SAM" id="Phobius"/>
    </source>
</evidence>
<feature type="transmembrane region" description="Helical" evidence="8">
    <location>
        <begin position="314"/>
        <end position="334"/>
    </location>
</feature>
<dbReference type="PANTHER" id="PTHR33908">
    <property type="entry name" value="MANNOSYLTRANSFERASE YKCB-RELATED"/>
    <property type="match status" value="1"/>
</dbReference>